<feature type="transmembrane region" description="Helical" evidence="1">
    <location>
        <begin position="94"/>
        <end position="111"/>
    </location>
</feature>
<evidence type="ECO:0000313" key="2">
    <source>
        <dbReference type="EMBL" id="OIQ77312.1"/>
    </source>
</evidence>
<gene>
    <name evidence="2" type="ORF">GALL_409970</name>
</gene>
<comment type="caution">
    <text evidence="2">The sequence shown here is derived from an EMBL/GenBank/DDBJ whole genome shotgun (WGS) entry which is preliminary data.</text>
</comment>
<feature type="transmembrane region" description="Helical" evidence="1">
    <location>
        <begin position="21"/>
        <end position="41"/>
    </location>
</feature>
<keyword evidence="1" id="KW-0812">Transmembrane</keyword>
<name>A0A1J5Q210_9ZZZZ</name>
<keyword evidence="1" id="KW-0472">Membrane</keyword>
<reference evidence="2" key="1">
    <citation type="submission" date="2016-10" db="EMBL/GenBank/DDBJ databases">
        <title>Sequence of Gallionella enrichment culture.</title>
        <authorList>
            <person name="Poehlein A."/>
            <person name="Muehling M."/>
            <person name="Daniel R."/>
        </authorList>
    </citation>
    <scope>NUCLEOTIDE SEQUENCE</scope>
</reference>
<evidence type="ECO:0000256" key="1">
    <source>
        <dbReference type="SAM" id="Phobius"/>
    </source>
</evidence>
<dbReference type="EMBL" id="MLJW01001645">
    <property type="protein sequence ID" value="OIQ77312.1"/>
    <property type="molecule type" value="Genomic_DNA"/>
</dbReference>
<dbReference type="AlphaFoldDB" id="A0A1J5Q210"/>
<feature type="transmembrane region" description="Helical" evidence="1">
    <location>
        <begin position="117"/>
        <end position="139"/>
    </location>
</feature>
<organism evidence="2">
    <name type="scientific">mine drainage metagenome</name>
    <dbReference type="NCBI Taxonomy" id="410659"/>
    <lineage>
        <taxon>unclassified sequences</taxon>
        <taxon>metagenomes</taxon>
        <taxon>ecological metagenomes</taxon>
    </lineage>
</organism>
<proteinExistence type="predicted"/>
<sequence>MYRRGRFQDFGHALGRSGVGSLYLGELALSLTVLGCIIRVFNDQVSTDGLSYYGVHRETIPILIVGLSVCMIWFLRASRQFDAPGLGHSVSKSIRIFMIAVLMIYLTPYSINNDFDLAHRTIGTLLFLWQLALSLDWTLGRARDPVSWLAIALELTGGLIALLALSVQTHGYQFEGQLIFQIGFFMLLNHVSKELRPVSKGIVSSSS</sequence>
<feature type="transmembrane region" description="Helical" evidence="1">
    <location>
        <begin position="53"/>
        <end position="74"/>
    </location>
</feature>
<keyword evidence="1" id="KW-1133">Transmembrane helix</keyword>
<protein>
    <submittedName>
        <fullName evidence="2">Uncharacterized protein</fullName>
    </submittedName>
</protein>
<accession>A0A1J5Q210</accession>
<feature type="transmembrane region" description="Helical" evidence="1">
    <location>
        <begin position="146"/>
        <end position="166"/>
    </location>
</feature>